<dbReference type="EMBL" id="DVJK01000112">
    <property type="protein sequence ID" value="HIS66723.1"/>
    <property type="molecule type" value="Genomic_DNA"/>
</dbReference>
<name>A0A9D1FD49_9FIRM</name>
<reference evidence="1" key="2">
    <citation type="journal article" date="2021" name="PeerJ">
        <title>Extensive microbial diversity within the chicken gut microbiome revealed by metagenomics and culture.</title>
        <authorList>
            <person name="Gilroy R."/>
            <person name="Ravi A."/>
            <person name="Getino M."/>
            <person name="Pursley I."/>
            <person name="Horton D.L."/>
            <person name="Alikhan N.F."/>
            <person name="Baker D."/>
            <person name="Gharbi K."/>
            <person name="Hall N."/>
            <person name="Watson M."/>
            <person name="Adriaenssens E.M."/>
            <person name="Foster-Nyarko E."/>
            <person name="Jarju S."/>
            <person name="Secka A."/>
            <person name="Antonio M."/>
            <person name="Oren A."/>
            <person name="Chaudhuri R.R."/>
            <person name="La Ragione R."/>
            <person name="Hildebrand F."/>
            <person name="Pallen M.J."/>
        </authorList>
    </citation>
    <scope>NUCLEOTIDE SEQUENCE</scope>
    <source>
        <strain evidence="1">ChiHjej10B9-9673</strain>
    </source>
</reference>
<proteinExistence type="predicted"/>
<reference evidence="1" key="1">
    <citation type="submission" date="2020-10" db="EMBL/GenBank/DDBJ databases">
        <authorList>
            <person name="Gilroy R."/>
        </authorList>
    </citation>
    <scope>NUCLEOTIDE SEQUENCE</scope>
    <source>
        <strain evidence="1">ChiHjej10B9-9673</strain>
    </source>
</reference>
<organism evidence="1 2">
    <name type="scientific">Candidatus Scatomorpha merdipullorum</name>
    <dbReference type="NCBI Taxonomy" id="2840927"/>
    <lineage>
        <taxon>Bacteria</taxon>
        <taxon>Bacillati</taxon>
        <taxon>Bacillota</taxon>
        <taxon>Clostridia</taxon>
        <taxon>Eubacteriales</taxon>
        <taxon>Candidatus Scatomorpha</taxon>
    </lineage>
</organism>
<comment type="caution">
    <text evidence="1">The sequence shown here is derived from an EMBL/GenBank/DDBJ whole genome shotgun (WGS) entry which is preliminary data.</text>
</comment>
<evidence type="ECO:0000313" key="2">
    <source>
        <dbReference type="Proteomes" id="UP000824001"/>
    </source>
</evidence>
<gene>
    <name evidence="1" type="ORF">IAC18_04070</name>
</gene>
<dbReference type="AlphaFoldDB" id="A0A9D1FD49"/>
<evidence type="ECO:0000313" key="1">
    <source>
        <dbReference type="EMBL" id="HIS66723.1"/>
    </source>
</evidence>
<dbReference type="Proteomes" id="UP000824001">
    <property type="component" value="Unassembled WGS sequence"/>
</dbReference>
<sequence>MDDGTISALRGFDDIWARVSGASEGGAPSLGALAEAAARQCELLTALSRRCPAQAARLRGMAAAERALICRLRAERFLASGEDCRPSAACAVVNNALCALREAQLGASSLAEGLQAAANAAPCELRRALDSLAAGERCRARELRELILCCFGANCS</sequence>
<accession>A0A9D1FD49</accession>
<protein>
    <submittedName>
        <fullName evidence="1">Uncharacterized protein</fullName>
    </submittedName>
</protein>